<dbReference type="Proteomes" id="UP000463939">
    <property type="component" value="Chromosome"/>
</dbReference>
<dbReference type="RefSeq" id="WP_162085280.1">
    <property type="nucleotide sequence ID" value="NZ_AP021881.1"/>
</dbReference>
<evidence type="ECO:0000313" key="3">
    <source>
        <dbReference type="Proteomes" id="UP000463939"/>
    </source>
</evidence>
<feature type="domain" description="Glycine zipper 2TM" evidence="1">
    <location>
        <begin position="33"/>
        <end position="69"/>
    </location>
</feature>
<name>A0A809RHY5_9PROT</name>
<dbReference type="EMBL" id="AP021881">
    <property type="protein sequence ID" value="BBP01509.1"/>
    <property type="molecule type" value="Genomic_DNA"/>
</dbReference>
<dbReference type="KEGG" id="sniv:SFSGTM_22170"/>
<accession>A0A809RHY5</accession>
<sequence length="71" mass="6537">MNAIQKLTVTGVLATVMLGLVGCAGMSNQDKNTAIGAGVGAVGGAVLTGGSAVGTVGGAAVGGVIGHEVTK</sequence>
<dbReference type="AlphaFoldDB" id="A0A809RHY5"/>
<keyword evidence="3" id="KW-1185">Reference proteome</keyword>
<protein>
    <recommendedName>
        <fullName evidence="1">Glycine zipper 2TM domain-containing protein</fullName>
    </recommendedName>
</protein>
<evidence type="ECO:0000313" key="2">
    <source>
        <dbReference type="EMBL" id="BBP01509.1"/>
    </source>
</evidence>
<reference evidence="3" key="1">
    <citation type="submission" date="2019-11" db="EMBL/GenBank/DDBJ databases">
        <title>Isolation and characterization of a novel species in the genus Sulfuriferula.</title>
        <authorList>
            <person name="Mochizuki J."/>
            <person name="Kojima H."/>
            <person name="Fukui M."/>
        </authorList>
    </citation>
    <scope>NUCLEOTIDE SEQUENCE [LARGE SCALE GENOMIC DNA]</scope>
    <source>
        <strain evidence="3">SGTM</strain>
    </source>
</reference>
<evidence type="ECO:0000259" key="1">
    <source>
        <dbReference type="Pfam" id="PF05433"/>
    </source>
</evidence>
<dbReference type="Pfam" id="PF05433">
    <property type="entry name" value="Rick_17kDa_Anti"/>
    <property type="match status" value="1"/>
</dbReference>
<dbReference type="PROSITE" id="PS51257">
    <property type="entry name" value="PROKAR_LIPOPROTEIN"/>
    <property type="match status" value="1"/>
</dbReference>
<dbReference type="InterPro" id="IPR008816">
    <property type="entry name" value="Gly_zipper_2TM_dom"/>
</dbReference>
<gene>
    <name evidence="2" type="ORF">SFSGTM_22170</name>
</gene>
<dbReference type="GO" id="GO:0019867">
    <property type="term" value="C:outer membrane"/>
    <property type="evidence" value="ECO:0007669"/>
    <property type="project" value="InterPro"/>
</dbReference>
<organism evidence="2 3">
    <name type="scientific">Sulfuriferula nivalis</name>
    <dbReference type="NCBI Taxonomy" id="2675298"/>
    <lineage>
        <taxon>Bacteria</taxon>
        <taxon>Pseudomonadati</taxon>
        <taxon>Pseudomonadota</taxon>
        <taxon>Betaproteobacteria</taxon>
        <taxon>Nitrosomonadales</taxon>
        <taxon>Sulfuricellaceae</taxon>
        <taxon>Sulfuriferula</taxon>
    </lineage>
</organism>
<proteinExistence type="predicted"/>